<dbReference type="Proteomes" id="UP000023758">
    <property type="component" value="Unassembled WGS sequence"/>
</dbReference>
<keyword evidence="2" id="KW-1133">Transmembrane helix</keyword>
<feature type="transmembrane region" description="Helical" evidence="2">
    <location>
        <begin position="32"/>
        <end position="52"/>
    </location>
</feature>
<organism evidence="3">
    <name type="scientific">Trichophyton rubrum CBS 288.86</name>
    <dbReference type="NCBI Taxonomy" id="1215330"/>
    <lineage>
        <taxon>Eukaryota</taxon>
        <taxon>Fungi</taxon>
        <taxon>Dikarya</taxon>
        <taxon>Ascomycota</taxon>
        <taxon>Pezizomycotina</taxon>
        <taxon>Eurotiomycetes</taxon>
        <taxon>Eurotiomycetidae</taxon>
        <taxon>Onygenales</taxon>
        <taxon>Arthrodermataceae</taxon>
        <taxon>Trichophyton</taxon>
    </lineage>
</organism>
<dbReference type="AlphaFoldDB" id="A0A022W5Q4"/>
<keyword evidence="2" id="KW-0812">Transmembrane</keyword>
<evidence type="ECO:0000256" key="1">
    <source>
        <dbReference type="SAM" id="MobiDB-lite"/>
    </source>
</evidence>
<dbReference type="HOGENOM" id="CLU_1788206_0_0_1"/>
<protein>
    <submittedName>
        <fullName evidence="3">Uncharacterized protein</fullName>
    </submittedName>
</protein>
<dbReference type="EMBL" id="KK207813">
    <property type="protein sequence ID" value="EZF53594.1"/>
    <property type="molecule type" value="Genomic_DNA"/>
</dbReference>
<reference evidence="3" key="1">
    <citation type="submission" date="2014-02" db="EMBL/GenBank/DDBJ databases">
        <title>The Genome Sequence of Trichophyton rubrum (morphotype fischeri) CBS 288.86.</title>
        <authorList>
            <consortium name="The Broad Institute Genomics Platform"/>
            <person name="Cuomo C.A."/>
            <person name="White T.C."/>
            <person name="Graser Y."/>
            <person name="Martinez-Rossi N."/>
            <person name="Heitman J."/>
            <person name="Young S.K."/>
            <person name="Zeng Q."/>
            <person name="Gargeya S."/>
            <person name="Abouelleil A."/>
            <person name="Alvarado L."/>
            <person name="Chapman S.B."/>
            <person name="Gainer-Dewar J."/>
            <person name="Goldberg J."/>
            <person name="Griggs A."/>
            <person name="Gujja S."/>
            <person name="Hansen M."/>
            <person name="Howarth C."/>
            <person name="Imamovic A."/>
            <person name="Larimer J."/>
            <person name="Martinez D."/>
            <person name="Murphy C."/>
            <person name="Pearson M.D."/>
            <person name="Persinoti G."/>
            <person name="Poon T."/>
            <person name="Priest M."/>
            <person name="Roberts A.D."/>
            <person name="Saif S."/>
            <person name="Shea T.D."/>
            <person name="Sykes S.N."/>
            <person name="Wortman J."/>
            <person name="Nusbaum C."/>
            <person name="Birren B."/>
        </authorList>
    </citation>
    <scope>NUCLEOTIDE SEQUENCE [LARGE SCALE GENOMIC DNA]</scope>
    <source>
        <strain evidence="3">CBS 288.86</strain>
    </source>
</reference>
<feature type="region of interest" description="Disordered" evidence="1">
    <location>
        <begin position="1"/>
        <end position="28"/>
    </location>
</feature>
<keyword evidence="2" id="KW-0472">Membrane</keyword>
<proteinExistence type="predicted"/>
<evidence type="ECO:0000313" key="3">
    <source>
        <dbReference type="EMBL" id="EZF53594.1"/>
    </source>
</evidence>
<accession>A0A022W5Q4</accession>
<gene>
    <name evidence="3" type="ORF">H103_03472</name>
</gene>
<evidence type="ECO:0000256" key="2">
    <source>
        <dbReference type="SAM" id="Phobius"/>
    </source>
</evidence>
<sequence length="145" mass="15608">MAACSAVAGKWRDSTRDEKNERQETGEETRKFNVLAGAVLLFYISPGLACLFTGRPPLQGTAAGQQDGAQQPFKLNAVLACALSLSQAREEYDEMPDEDQSKAETQVRRLPAQLVNGRETQLPAETIYIGSDSISSTSLGSLSAL</sequence>
<name>A0A022W5Q4_TRIRU</name>
<feature type="compositionally biased region" description="Basic and acidic residues" evidence="1">
    <location>
        <begin position="10"/>
        <end position="28"/>
    </location>
</feature>